<reference evidence="6 7" key="1">
    <citation type="journal article" date="2015" name="Fungal Genet. Biol.">
        <title>Evolution of novel wood decay mechanisms in Agaricales revealed by the genome sequences of Fistulina hepatica and Cylindrobasidium torrendii.</title>
        <authorList>
            <person name="Floudas D."/>
            <person name="Held B.W."/>
            <person name="Riley R."/>
            <person name="Nagy L.G."/>
            <person name="Koehler G."/>
            <person name="Ransdell A.S."/>
            <person name="Younus H."/>
            <person name="Chow J."/>
            <person name="Chiniquy J."/>
            <person name="Lipzen A."/>
            <person name="Tritt A."/>
            <person name="Sun H."/>
            <person name="Haridas S."/>
            <person name="LaButti K."/>
            <person name="Ohm R.A."/>
            <person name="Kues U."/>
            <person name="Blanchette R.A."/>
            <person name="Grigoriev I.V."/>
            <person name="Minto R.E."/>
            <person name="Hibbett D.S."/>
        </authorList>
    </citation>
    <scope>NUCLEOTIDE SEQUENCE [LARGE SCALE GENOMIC DNA]</scope>
    <source>
        <strain evidence="6 7">FP15055 ss-10</strain>
    </source>
</reference>
<feature type="compositionally biased region" description="Basic and acidic residues" evidence="5">
    <location>
        <begin position="98"/>
        <end position="107"/>
    </location>
</feature>
<sequence>MSLPSTTSIKQQLTALLEDKSPAYFHILGQFVAGKLSREEFEDQLKPILDAQTLLQLHNALIISIFDARSFRRPATPPPEVAKPNPRKRRRTLPYQGPDDHSRSIRSERLKRWTMTMGKHERHRIAGLRSMEPQPRLDLNEIAMDRGVSLLPERGEPPGKRLGVQLASTSRSPSNQQHIADRMNLICAQNNLGSPNRLVSLLMSLAVEVKLKQLATYALTLTCDSLAIDSIAPASPRKGPKVLSKDALHSLLTIAPAMLPNESAAAYKLLAGADIEEEPTEDEDDAAEPTDFFLALLQQRSGVTSMESRAMDTS</sequence>
<evidence type="ECO:0000313" key="6">
    <source>
        <dbReference type="EMBL" id="KIY70309.1"/>
    </source>
</evidence>
<dbReference type="Proteomes" id="UP000054007">
    <property type="component" value="Unassembled WGS sequence"/>
</dbReference>
<dbReference type="GO" id="GO:0005634">
    <property type="term" value="C:nucleus"/>
    <property type="evidence" value="ECO:0007669"/>
    <property type="project" value="UniProtKB-SubCell"/>
</dbReference>
<dbReference type="EMBL" id="KN880470">
    <property type="protein sequence ID" value="KIY70309.1"/>
    <property type="molecule type" value="Genomic_DNA"/>
</dbReference>
<dbReference type="GO" id="GO:0003713">
    <property type="term" value="F:transcription coactivator activity"/>
    <property type="evidence" value="ECO:0007669"/>
    <property type="project" value="TreeGrafter"/>
</dbReference>
<dbReference type="InterPro" id="IPR024738">
    <property type="entry name" value="Hfi1/Tada1"/>
</dbReference>
<dbReference type="PANTHER" id="PTHR21277">
    <property type="entry name" value="TRANSCRIPTIONAL ADAPTER 1"/>
    <property type="match status" value="1"/>
</dbReference>
<proteinExistence type="predicted"/>
<comment type="subcellular location">
    <subcellularLocation>
        <location evidence="1">Nucleus</location>
    </subcellularLocation>
</comment>
<dbReference type="GO" id="GO:0006357">
    <property type="term" value="P:regulation of transcription by RNA polymerase II"/>
    <property type="evidence" value="ECO:0007669"/>
    <property type="project" value="TreeGrafter"/>
</dbReference>
<organism evidence="6 7">
    <name type="scientific">Cylindrobasidium torrendii FP15055 ss-10</name>
    <dbReference type="NCBI Taxonomy" id="1314674"/>
    <lineage>
        <taxon>Eukaryota</taxon>
        <taxon>Fungi</taxon>
        <taxon>Dikarya</taxon>
        <taxon>Basidiomycota</taxon>
        <taxon>Agaricomycotina</taxon>
        <taxon>Agaricomycetes</taxon>
        <taxon>Agaricomycetidae</taxon>
        <taxon>Agaricales</taxon>
        <taxon>Marasmiineae</taxon>
        <taxon>Physalacriaceae</taxon>
        <taxon>Cylindrobasidium</taxon>
    </lineage>
</organism>
<dbReference type="AlphaFoldDB" id="A0A0D7BJM7"/>
<feature type="region of interest" description="Disordered" evidence="5">
    <location>
        <begin position="73"/>
        <end position="107"/>
    </location>
</feature>
<keyword evidence="4" id="KW-0539">Nucleus</keyword>
<dbReference type="Pfam" id="PF12767">
    <property type="entry name" value="SAGA-Tad1"/>
    <property type="match status" value="1"/>
</dbReference>
<evidence type="ECO:0000256" key="1">
    <source>
        <dbReference type="ARBA" id="ARBA00004123"/>
    </source>
</evidence>
<gene>
    <name evidence="6" type="ORF">CYLTODRAFT_347955</name>
</gene>
<evidence type="ECO:0000313" key="7">
    <source>
        <dbReference type="Proteomes" id="UP000054007"/>
    </source>
</evidence>
<evidence type="ECO:0000256" key="5">
    <source>
        <dbReference type="SAM" id="MobiDB-lite"/>
    </source>
</evidence>
<accession>A0A0D7BJM7</accession>
<protein>
    <recommendedName>
        <fullName evidence="8">Transcriptional regulator of RNA polII, SAGA, subunit</fullName>
    </recommendedName>
</protein>
<keyword evidence="3" id="KW-0804">Transcription</keyword>
<name>A0A0D7BJM7_9AGAR</name>
<dbReference type="STRING" id="1314674.A0A0D7BJM7"/>
<evidence type="ECO:0000256" key="3">
    <source>
        <dbReference type="ARBA" id="ARBA00023163"/>
    </source>
</evidence>
<keyword evidence="2" id="KW-0805">Transcription regulation</keyword>
<keyword evidence="7" id="KW-1185">Reference proteome</keyword>
<evidence type="ECO:0008006" key="8">
    <source>
        <dbReference type="Google" id="ProtNLM"/>
    </source>
</evidence>
<evidence type="ECO:0000256" key="4">
    <source>
        <dbReference type="ARBA" id="ARBA00023242"/>
    </source>
</evidence>
<evidence type="ECO:0000256" key="2">
    <source>
        <dbReference type="ARBA" id="ARBA00023015"/>
    </source>
</evidence>
<dbReference type="OrthoDB" id="10264870at2759"/>
<dbReference type="GO" id="GO:0000124">
    <property type="term" value="C:SAGA complex"/>
    <property type="evidence" value="ECO:0007669"/>
    <property type="project" value="UniProtKB-ARBA"/>
</dbReference>
<dbReference type="PANTHER" id="PTHR21277:SF5">
    <property type="entry name" value="TRANSCRIPTIONAL ADAPTER 1"/>
    <property type="match status" value="1"/>
</dbReference>